<reference evidence="2" key="1">
    <citation type="submission" date="2021-07" db="EMBL/GenBank/DDBJ databases">
        <title>Elsinoe batatas strain:CRI-CJ2 Genome sequencing and assembly.</title>
        <authorList>
            <person name="Huang L."/>
        </authorList>
    </citation>
    <scope>NUCLEOTIDE SEQUENCE</scope>
    <source>
        <strain evidence="2">CRI-CJ2</strain>
    </source>
</reference>
<dbReference type="EMBL" id="JAESVG020000007">
    <property type="protein sequence ID" value="KAG8625801.1"/>
    <property type="molecule type" value="Genomic_DNA"/>
</dbReference>
<keyword evidence="1" id="KW-0456">Lyase</keyword>
<comment type="cofactor">
    <cofactor evidence="1">
        <name>Zn(2+)</name>
        <dbReference type="ChEBI" id="CHEBI:29105"/>
    </cofactor>
    <text evidence="1">Binds 2 Zn(2+) ions per subunit. One is catalytic and the other provides a structural contribution.</text>
</comment>
<dbReference type="GO" id="GO:0006096">
    <property type="term" value="P:glycolytic process"/>
    <property type="evidence" value="ECO:0007669"/>
    <property type="project" value="UniProtKB-UniPathway"/>
</dbReference>
<dbReference type="InterPro" id="IPR013785">
    <property type="entry name" value="Aldolase_TIM"/>
</dbReference>
<organism evidence="2 3">
    <name type="scientific">Elsinoe batatas</name>
    <dbReference type="NCBI Taxonomy" id="2601811"/>
    <lineage>
        <taxon>Eukaryota</taxon>
        <taxon>Fungi</taxon>
        <taxon>Dikarya</taxon>
        <taxon>Ascomycota</taxon>
        <taxon>Pezizomycotina</taxon>
        <taxon>Dothideomycetes</taxon>
        <taxon>Dothideomycetidae</taxon>
        <taxon>Myriangiales</taxon>
        <taxon>Elsinoaceae</taxon>
        <taxon>Elsinoe</taxon>
    </lineage>
</organism>
<evidence type="ECO:0000256" key="1">
    <source>
        <dbReference type="RuleBase" id="RU366023"/>
    </source>
</evidence>
<dbReference type="Proteomes" id="UP000809789">
    <property type="component" value="Unassembled WGS sequence"/>
</dbReference>
<keyword evidence="1" id="KW-0324">Glycolysis</keyword>
<dbReference type="OrthoDB" id="2558351at2759"/>
<accession>A0A8K0PDK4</accession>
<dbReference type="InterPro" id="IPR000771">
    <property type="entry name" value="FBA_II"/>
</dbReference>
<comment type="catalytic activity">
    <reaction evidence="1">
        <text>beta-D-fructose 1,6-bisphosphate = D-glyceraldehyde 3-phosphate + dihydroxyacetone phosphate</text>
        <dbReference type="Rhea" id="RHEA:14729"/>
        <dbReference type="ChEBI" id="CHEBI:32966"/>
        <dbReference type="ChEBI" id="CHEBI:57642"/>
        <dbReference type="ChEBI" id="CHEBI:59776"/>
        <dbReference type="EC" id="4.1.2.13"/>
    </reaction>
</comment>
<dbReference type="Pfam" id="PF01116">
    <property type="entry name" value="F_bP_aldolase"/>
    <property type="match status" value="1"/>
</dbReference>
<comment type="similarity">
    <text evidence="1">Belongs to the class II fructose-bisphosphate aldolase family.</text>
</comment>
<dbReference type="EC" id="4.1.2.13" evidence="1"/>
<sequence length="164" mass="17814">MSTPAHTNGHVPTLSTNRAKAIVDAAYHGKYAIAAVCFYNLEAVLATSPDVIRRSADLGGFDGIMVDMSHHEREENLRLSKELVAYCNARGIITECEPGRINGSEDGIADTVDLEEVLTSPEQAERRSLVGSPLAYVAGERPVAISWLPDNTGEERSNCRCWLA</sequence>
<dbReference type="AlphaFoldDB" id="A0A8K0PDK4"/>
<name>A0A8K0PDK4_9PEZI</name>
<dbReference type="GO" id="GO:0008270">
    <property type="term" value="F:zinc ion binding"/>
    <property type="evidence" value="ECO:0007669"/>
    <property type="project" value="UniProtKB-UniRule"/>
</dbReference>
<evidence type="ECO:0000313" key="3">
    <source>
        <dbReference type="Proteomes" id="UP000809789"/>
    </source>
</evidence>
<dbReference type="Gene3D" id="3.20.20.70">
    <property type="entry name" value="Aldolase class I"/>
    <property type="match status" value="1"/>
</dbReference>
<dbReference type="GO" id="GO:0004332">
    <property type="term" value="F:fructose-bisphosphate aldolase activity"/>
    <property type="evidence" value="ECO:0007669"/>
    <property type="project" value="UniProtKB-EC"/>
</dbReference>
<dbReference type="SUPFAM" id="SSF51569">
    <property type="entry name" value="Aldolase"/>
    <property type="match status" value="1"/>
</dbReference>
<proteinExistence type="inferred from homology"/>
<keyword evidence="1" id="KW-0862">Zinc</keyword>
<comment type="caution">
    <text evidence="2">The sequence shown here is derived from an EMBL/GenBank/DDBJ whole genome shotgun (WGS) entry which is preliminary data.</text>
</comment>
<keyword evidence="3" id="KW-1185">Reference proteome</keyword>
<dbReference type="InterPro" id="IPR050246">
    <property type="entry name" value="Class_II_FBP_aldolase"/>
</dbReference>
<dbReference type="PANTHER" id="PTHR30304:SF0">
    <property type="entry name" value="D-TAGATOSE-1,6-BISPHOSPHATE ALDOLASE SUBUNIT GATY-RELATED"/>
    <property type="match status" value="1"/>
</dbReference>
<comment type="function">
    <text evidence="1">Catalyzes the aldol condensation of dihydroxyacetone phosphate (DHAP or glycerone-phosphate) with glyceraldehyde 3-phosphate (G3P) to form fructose 1,6-bisphosphate (FBP) in gluconeogenesis and the reverse reaction in glycolysis.</text>
</comment>
<comment type="pathway">
    <text evidence="1">Carbohydrate degradation; glycolysis; D-glyceraldehyde 3-phosphate and glycerone phosphate from D-glucose: step 4/4.</text>
</comment>
<keyword evidence="1" id="KW-0479">Metal-binding</keyword>
<protein>
    <recommendedName>
        <fullName evidence="1">Fructose-bisphosphate aldolase</fullName>
        <shortName evidence="1">FBP aldolase</shortName>
        <ecNumber evidence="1">4.1.2.13</ecNumber>
    </recommendedName>
</protein>
<dbReference type="UniPathway" id="UPA00109">
    <property type="reaction ID" value="UER00183"/>
</dbReference>
<dbReference type="PANTHER" id="PTHR30304">
    <property type="entry name" value="D-TAGATOSE-1,6-BISPHOSPHATE ALDOLASE"/>
    <property type="match status" value="1"/>
</dbReference>
<evidence type="ECO:0000313" key="2">
    <source>
        <dbReference type="EMBL" id="KAG8625801.1"/>
    </source>
</evidence>
<gene>
    <name evidence="2" type="ORF">KVT40_006202</name>
</gene>